<keyword evidence="1" id="KW-0238">DNA-binding</keyword>
<protein>
    <submittedName>
        <fullName evidence="3">MerR family transcriptional regulator</fullName>
    </submittedName>
</protein>
<dbReference type="InterPro" id="IPR009061">
    <property type="entry name" value="DNA-bd_dom_put_sf"/>
</dbReference>
<dbReference type="RefSeq" id="WP_137635569.1">
    <property type="nucleotide sequence ID" value="NZ_BJDL01000023.1"/>
</dbReference>
<dbReference type="Pfam" id="PF13411">
    <property type="entry name" value="MerR_1"/>
    <property type="match status" value="1"/>
</dbReference>
<evidence type="ECO:0000259" key="2">
    <source>
        <dbReference type="PROSITE" id="PS50937"/>
    </source>
</evidence>
<dbReference type="CDD" id="cd01109">
    <property type="entry name" value="HTH_YyaN"/>
    <property type="match status" value="1"/>
</dbReference>
<name>A0ABW4C4J0_9LACO</name>
<organism evidence="3 4">
    <name type="scientific">Lactiplantibacillus songbeiensis</name>
    <dbReference type="NCBI Taxonomy" id="2559920"/>
    <lineage>
        <taxon>Bacteria</taxon>
        <taxon>Bacillati</taxon>
        <taxon>Bacillota</taxon>
        <taxon>Bacilli</taxon>
        <taxon>Lactobacillales</taxon>
        <taxon>Lactobacillaceae</taxon>
        <taxon>Lactiplantibacillus</taxon>
    </lineage>
</organism>
<gene>
    <name evidence="3" type="ORF">ACFQ5L_10100</name>
</gene>
<dbReference type="SMART" id="SM00422">
    <property type="entry name" value="HTH_MERR"/>
    <property type="match status" value="1"/>
</dbReference>
<dbReference type="EMBL" id="JBHTOJ010000036">
    <property type="protein sequence ID" value="MFD1421289.1"/>
    <property type="molecule type" value="Genomic_DNA"/>
</dbReference>
<feature type="domain" description="HTH merR-type" evidence="2">
    <location>
        <begin position="2"/>
        <end position="71"/>
    </location>
</feature>
<dbReference type="PRINTS" id="PR00040">
    <property type="entry name" value="HTHMERR"/>
</dbReference>
<evidence type="ECO:0000256" key="1">
    <source>
        <dbReference type="ARBA" id="ARBA00023125"/>
    </source>
</evidence>
<proteinExistence type="predicted"/>
<accession>A0ABW4C4J0</accession>
<sequence length="143" mass="16279">MTYTIKTVAEKTQLSIYTLRFYDKQGLLPFVSRNAAGYRTFTDSDLQLIHTITCLKNTGMPLKIIRQYIDDVMQGPSSIAHRQQLLTTHRQAILAQQQKIMNNLHEIDFKLQLYGASNAVELVTLEQQYAKADKVANGLADPY</sequence>
<evidence type="ECO:0000313" key="3">
    <source>
        <dbReference type="EMBL" id="MFD1421289.1"/>
    </source>
</evidence>
<dbReference type="PROSITE" id="PS50937">
    <property type="entry name" value="HTH_MERR_2"/>
    <property type="match status" value="1"/>
</dbReference>
<dbReference type="InterPro" id="IPR000551">
    <property type="entry name" value="MerR-type_HTH_dom"/>
</dbReference>
<dbReference type="Gene3D" id="1.10.1660.10">
    <property type="match status" value="1"/>
</dbReference>
<dbReference type="InterPro" id="IPR047057">
    <property type="entry name" value="MerR_fam"/>
</dbReference>
<dbReference type="Proteomes" id="UP001597188">
    <property type="component" value="Unassembled WGS sequence"/>
</dbReference>
<dbReference type="SUPFAM" id="SSF46955">
    <property type="entry name" value="Putative DNA-binding domain"/>
    <property type="match status" value="1"/>
</dbReference>
<evidence type="ECO:0000313" key="4">
    <source>
        <dbReference type="Proteomes" id="UP001597188"/>
    </source>
</evidence>
<reference evidence="4" key="1">
    <citation type="journal article" date="2019" name="Int. J. Syst. Evol. Microbiol.">
        <title>The Global Catalogue of Microorganisms (GCM) 10K type strain sequencing project: providing services to taxonomists for standard genome sequencing and annotation.</title>
        <authorList>
            <consortium name="The Broad Institute Genomics Platform"/>
            <consortium name="The Broad Institute Genome Sequencing Center for Infectious Disease"/>
            <person name="Wu L."/>
            <person name="Ma J."/>
        </authorList>
    </citation>
    <scope>NUCLEOTIDE SEQUENCE [LARGE SCALE GENOMIC DNA]</scope>
    <source>
        <strain evidence="4">CCM 8931</strain>
    </source>
</reference>
<comment type="caution">
    <text evidence="3">The sequence shown here is derived from an EMBL/GenBank/DDBJ whole genome shotgun (WGS) entry which is preliminary data.</text>
</comment>
<dbReference type="PANTHER" id="PTHR30204:SF82">
    <property type="entry name" value="TRANSCRIPTIONAL REGULATOR, MERR FAMILY"/>
    <property type="match status" value="1"/>
</dbReference>
<keyword evidence="4" id="KW-1185">Reference proteome</keyword>
<dbReference type="PANTHER" id="PTHR30204">
    <property type="entry name" value="REDOX-CYCLING DRUG-SENSING TRANSCRIPTIONAL ACTIVATOR SOXR"/>
    <property type="match status" value="1"/>
</dbReference>